<dbReference type="GO" id="GO:0003677">
    <property type="term" value="F:DNA binding"/>
    <property type="evidence" value="ECO:0007669"/>
    <property type="project" value="UniProtKB-KW"/>
</dbReference>
<accession>A0A0R2U841</accession>
<dbReference type="InterPro" id="IPR016163">
    <property type="entry name" value="Ald_DH_C"/>
</dbReference>
<dbReference type="GO" id="GO:0004657">
    <property type="term" value="F:proline dehydrogenase activity"/>
    <property type="evidence" value="ECO:0007669"/>
    <property type="project" value="UniProtKB-UniRule"/>
</dbReference>
<dbReference type="InterPro" id="IPR029041">
    <property type="entry name" value="FAD-linked_oxidoreductase-like"/>
</dbReference>
<dbReference type="GO" id="GO:0009898">
    <property type="term" value="C:cytoplasmic side of plasma membrane"/>
    <property type="evidence" value="ECO:0007669"/>
    <property type="project" value="TreeGrafter"/>
</dbReference>
<keyword evidence="5" id="KW-0804">Transcription</keyword>
<dbReference type="Pfam" id="PF14850">
    <property type="entry name" value="Pro_dh-DNA_bdg"/>
    <property type="match status" value="1"/>
</dbReference>
<dbReference type="InterPro" id="IPR016162">
    <property type="entry name" value="Ald_DH_N"/>
</dbReference>
<dbReference type="InterPro" id="IPR024089">
    <property type="entry name" value="PRODH_PutA_dom_I/II"/>
</dbReference>
<dbReference type="Proteomes" id="UP000051027">
    <property type="component" value="Unassembled WGS sequence"/>
</dbReference>
<dbReference type="AlphaFoldDB" id="A0A0R2U841"/>
<evidence type="ECO:0000259" key="9">
    <source>
        <dbReference type="Pfam" id="PF14850"/>
    </source>
</evidence>
<evidence type="ECO:0000256" key="2">
    <source>
        <dbReference type="ARBA" id="ARBA00023002"/>
    </source>
</evidence>
<dbReference type="InterPro" id="IPR016160">
    <property type="entry name" value="Ald_DH_CS_CYS"/>
</dbReference>
<dbReference type="InterPro" id="IPR024082">
    <property type="entry name" value="PRODH_PutA_dom_II"/>
</dbReference>
<keyword evidence="5" id="KW-0642">Proline metabolism</keyword>
<evidence type="ECO:0000259" key="8">
    <source>
        <dbReference type="Pfam" id="PF01619"/>
    </source>
</evidence>
<reference evidence="10 11" key="1">
    <citation type="submission" date="2015-10" db="EMBL/GenBank/DDBJ databases">
        <title>Metagenome-Assembled Genomes uncover a global brackish microbiome.</title>
        <authorList>
            <person name="Hugerth L.W."/>
            <person name="Larsson J."/>
            <person name="Alneberg J."/>
            <person name="Lindh M.V."/>
            <person name="Legrand C."/>
            <person name="Pinhassi J."/>
            <person name="Andersson A.F."/>
        </authorList>
    </citation>
    <scope>NUCLEOTIDE SEQUENCE [LARGE SCALE GENOMIC DNA]</scope>
    <source>
        <strain evidence="10">BACL1 MAG-120820-bin45</strain>
    </source>
</reference>
<feature type="domain" description="Proline dehydrogenase" evidence="8">
    <location>
        <begin position="179"/>
        <end position="460"/>
    </location>
</feature>
<comment type="cofactor">
    <cofactor evidence="5">
        <name>FAD</name>
        <dbReference type="ChEBI" id="CHEBI:57692"/>
    </cofactor>
</comment>
<dbReference type="InterPro" id="IPR002872">
    <property type="entry name" value="Proline_DH_dom"/>
</dbReference>
<keyword evidence="5" id="KW-0678">Repressor</keyword>
<name>A0A0R2U841_9GAMM</name>
<keyword evidence="5" id="KW-0805">Transcription regulation</keyword>
<evidence type="ECO:0000256" key="3">
    <source>
        <dbReference type="ARBA" id="ARBA00023027"/>
    </source>
</evidence>
<feature type="domain" description="Proline dehydrogenase PutA" evidence="9">
    <location>
        <begin position="52"/>
        <end position="162"/>
    </location>
</feature>
<feature type="domain" description="Aldehyde dehydrogenase" evidence="7">
    <location>
        <begin position="578"/>
        <end position="994"/>
    </location>
</feature>
<comment type="catalytic activity">
    <reaction evidence="5">
        <text>L-proline + a quinone = (S)-1-pyrroline-5-carboxylate + a quinol + H(+)</text>
        <dbReference type="Rhea" id="RHEA:23784"/>
        <dbReference type="ChEBI" id="CHEBI:15378"/>
        <dbReference type="ChEBI" id="CHEBI:17388"/>
        <dbReference type="ChEBI" id="CHEBI:24646"/>
        <dbReference type="ChEBI" id="CHEBI:60039"/>
        <dbReference type="ChEBI" id="CHEBI:132124"/>
        <dbReference type="EC" id="1.5.5.2"/>
    </reaction>
</comment>
<dbReference type="PANTHER" id="PTHR42862:SF1">
    <property type="entry name" value="DELTA-1-PYRROLINE-5-CARBOXYLATE DEHYDROGENASE 2, ISOFORM A-RELATED"/>
    <property type="match status" value="1"/>
</dbReference>
<comment type="similarity">
    <text evidence="5">In the N-terminal section; belongs to the proline dehydrogenase family.</text>
</comment>
<comment type="pathway">
    <text evidence="1 5">Amino-acid degradation; L-proline degradation into L-glutamate; L-glutamate from L-proline: step 2/2.</text>
</comment>
<evidence type="ECO:0000256" key="5">
    <source>
        <dbReference type="PIRNR" id="PIRNR000197"/>
    </source>
</evidence>
<comment type="similarity">
    <text evidence="5">In the C-terminal section; belongs to the aldehyde dehydrogenase family.</text>
</comment>
<dbReference type="InterPro" id="IPR015590">
    <property type="entry name" value="Aldehyde_DH_dom"/>
</dbReference>
<feature type="active site" evidence="6">
    <location>
        <position position="806"/>
    </location>
</feature>
<dbReference type="Gene3D" id="1.20.5.460">
    <property type="entry name" value="Single helix bin"/>
    <property type="match status" value="1"/>
</dbReference>
<evidence type="ECO:0000256" key="4">
    <source>
        <dbReference type="ARBA" id="ARBA00048142"/>
    </source>
</evidence>
<dbReference type="InterPro" id="IPR050485">
    <property type="entry name" value="Proline_metab_enzyme"/>
</dbReference>
<dbReference type="UniPathway" id="UPA00261">
    <property type="reaction ID" value="UER00373"/>
</dbReference>
<proteinExistence type="inferred from homology"/>
<dbReference type="PROSITE" id="PS00070">
    <property type="entry name" value="ALDEHYDE_DEHYDR_CYS"/>
    <property type="match status" value="1"/>
</dbReference>
<dbReference type="EC" id="1.2.1.88" evidence="5"/>
<protein>
    <recommendedName>
        <fullName evidence="5">Bifunctional protein PutA</fullName>
    </recommendedName>
    <domain>
        <recommendedName>
            <fullName evidence="5">Proline dehydrogenase</fullName>
            <ecNumber evidence="5">1.5.5.2</ecNumber>
        </recommendedName>
        <alternativeName>
            <fullName evidence="5">Proline oxidase</fullName>
        </alternativeName>
    </domain>
    <domain>
        <recommendedName>
            <fullName evidence="5">Delta-1-pyrroline-5-carboxylate dehydrogenase</fullName>
            <shortName evidence="5">P5C dehydrogenase</shortName>
            <ecNumber evidence="5">1.2.1.88</ecNumber>
        </recommendedName>
        <alternativeName>
            <fullName evidence="5">L-glutamate gamma-semialdehyde dehydrogenase</fullName>
        </alternativeName>
    </domain>
</protein>
<dbReference type="Gene3D" id="3.40.605.10">
    <property type="entry name" value="Aldehyde Dehydrogenase, Chain A, domain 1"/>
    <property type="match status" value="1"/>
</dbReference>
<dbReference type="NCBIfam" id="NF008869">
    <property type="entry name" value="PRK11904.1"/>
    <property type="match status" value="1"/>
</dbReference>
<dbReference type="InterPro" id="IPR016161">
    <property type="entry name" value="Ald_DH/histidinol_DH"/>
</dbReference>
<dbReference type="NCBIfam" id="TIGR01238">
    <property type="entry name" value="D1pyr5carbox3"/>
    <property type="match status" value="1"/>
</dbReference>
<dbReference type="SUPFAM" id="SSF51730">
    <property type="entry name" value="FAD-linked oxidoreductase"/>
    <property type="match status" value="1"/>
</dbReference>
<dbReference type="PIRSF" id="PIRSF000197">
    <property type="entry name" value="Bifunct_PutA"/>
    <property type="match status" value="1"/>
</dbReference>
<dbReference type="InterPro" id="IPR025703">
    <property type="entry name" value="Bifunct_PutA"/>
</dbReference>
<evidence type="ECO:0000313" key="10">
    <source>
        <dbReference type="EMBL" id="KRO95692.1"/>
    </source>
</evidence>
<feature type="active site" evidence="6">
    <location>
        <position position="772"/>
    </location>
</feature>
<dbReference type="PANTHER" id="PTHR42862">
    <property type="entry name" value="DELTA-1-PYRROLINE-5-CARBOXYLATE DEHYDROGENASE 1, ISOFORM A-RELATED"/>
    <property type="match status" value="1"/>
</dbReference>
<organism evidence="10 11">
    <name type="scientific">SAR86 cluster bacterium BACL1 MAG-120820-bin45</name>
    <dbReference type="NCBI Taxonomy" id="1655612"/>
    <lineage>
        <taxon>Bacteria</taxon>
        <taxon>Pseudomonadati</taxon>
        <taxon>Pseudomonadota</taxon>
        <taxon>Gammaproteobacteria</taxon>
        <taxon>SAR86 cluster</taxon>
    </lineage>
</organism>
<comment type="caution">
    <text evidence="10">The sequence shown here is derived from an EMBL/GenBank/DDBJ whole genome shotgun (WGS) entry which is preliminary data.</text>
</comment>
<comment type="catalytic activity">
    <reaction evidence="4 5">
        <text>L-glutamate 5-semialdehyde + NAD(+) + H2O = L-glutamate + NADH + 2 H(+)</text>
        <dbReference type="Rhea" id="RHEA:30235"/>
        <dbReference type="ChEBI" id="CHEBI:15377"/>
        <dbReference type="ChEBI" id="CHEBI:15378"/>
        <dbReference type="ChEBI" id="CHEBI:29985"/>
        <dbReference type="ChEBI" id="CHEBI:57540"/>
        <dbReference type="ChEBI" id="CHEBI:57945"/>
        <dbReference type="ChEBI" id="CHEBI:58066"/>
        <dbReference type="EC" id="1.2.1.88"/>
    </reaction>
</comment>
<evidence type="ECO:0000313" key="11">
    <source>
        <dbReference type="Proteomes" id="UP000051027"/>
    </source>
</evidence>
<evidence type="ECO:0000259" key="7">
    <source>
        <dbReference type="Pfam" id="PF00171"/>
    </source>
</evidence>
<dbReference type="Gene3D" id="3.20.20.220">
    <property type="match status" value="1"/>
</dbReference>
<comment type="function">
    <text evidence="5">Oxidizes proline to glutamate for use as a carbon and nitrogen source.</text>
</comment>
<dbReference type="EMBL" id="LICS01000020">
    <property type="protein sequence ID" value="KRO95692.1"/>
    <property type="molecule type" value="Genomic_DNA"/>
</dbReference>
<dbReference type="Gene3D" id="3.40.309.10">
    <property type="entry name" value="Aldehyde Dehydrogenase, Chain A, domain 2"/>
    <property type="match status" value="1"/>
</dbReference>
<dbReference type="GO" id="GO:0010133">
    <property type="term" value="P:L-proline catabolic process to L-glutamate"/>
    <property type="evidence" value="ECO:0007669"/>
    <property type="project" value="UniProtKB-UniRule"/>
</dbReference>
<keyword evidence="2 5" id="KW-0560">Oxidoreductase</keyword>
<dbReference type="SUPFAM" id="SSF53720">
    <property type="entry name" value="ALDH-like"/>
    <property type="match status" value="1"/>
</dbReference>
<dbReference type="Pfam" id="PF00171">
    <property type="entry name" value="Aldedh"/>
    <property type="match status" value="1"/>
</dbReference>
<dbReference type="Pfam" id="PF01619">
    <property type="entry name" value="Pro_dh"/>
    <property type="match status" value="1"/>
</dbReference>
<comment type="pathway">
    <text evidence="5">Amino-acid degradation; L-proline degradation into L-glutamate; L-glutamate from L-proline: step 1/2.</text>
</comment>
<dbReference type="SUPFAM" id="SSF81935">
    <property type="entry name" value="N-terminal domain of bifunctional PutA protein"/>
    <property type="match status" value="1"/>
</dbReference>
<keyword evidence="5" id="KW-0285">Flavoprotein</keyword>
<evidence type="ECO:0000256" key="6">
    <source>
        <dbReference type="PIRSR" id="PIRSR000197-1"/>
    </source>
</evidence>
<sequence length="1020" mass="112826">MNFSSKDKFKSEYELAKSLLSQAAFLQKPSIAENTEALIQLCRDNKKQRTKLDVFMEEYGLSNSEGIALMCLAESLMRIPDNLTRDSLINEKLTSASWAEHLGRAESFLVNSATWGLEFSKKFLQTSGSLENYWLVSLGKKIGEASIREAVQMAMQILSKEFVCAQEIDELQTSNWLHAHRCSFDMLGEASRNNAQSDSYFESYLSAIQSIGQINGAQNLAHGISIKLSALYSKYDALHANEVKDFLLPRARDLVIAAIANDVPVTIDAEEQDRLSLSLSLIQDLALDPDIKSWPKLGLAVQAYGKRSSQVIRYLDNLTQQRETMHVRLVKGAYWDYEIKNAQVKGLAGYPVFTNKKLTDINYLVTAKQLIEAPNLEASFATHNAHTISSILSLSEDQSKQIEFQRLYGMGELLYSACSETFKHFNSTSVYCPIGKHKELLPYLVRRLLENGANSSFINQYLSAKIPVSDLAINPAEEIQAQLDLKTLSNLPLPNEIYLPRINSAGLDLSEHECLDSISQAINKVQINPMDIFGVSSYALTHLEGVVSNSICNQSIIGKVYFSDPAHIKKLTFTDSLDWRNTPIDDRASVLMKVADSIENLSLEFIDLMIHEAGKTTQDAHDEIRECVDFLRYYADQSQAFNAQSAQLGPTGENNILEYCPKGLVVCISPWNFPLAITLGQIAAALVTGNTVIAKPSEHTPLIASKAINLFFNHGLPRDALHLLLGGGELGHAIIESQFIDMVVFTGSLRTAKNIHHTLAKKPGKIVPLIAETGGLNSMVVDSSALIERACDDIMRSAFNSAGQRCSALRLLLVHEKIYDELLSMLKGMMDEMIIGSPEHLDVDMGPIISIDAAKKLSNYLKQSDPSWVSIYQPKLNSNSLEQFFSPTLIEMHSLDTLNEEKFGPILHVMQFSETTLDKHLTNIDSKGYALTFGVHTRIDARAIHAASLVSAGNTYINRDIIGAVVQTQPFGGKNLSGTGFKAGGPNYLIQFIDERIISINTVAIGGNAELLNQVNKDSV</sequence>
<keyword evidence="5" id="KW-0238">DNA-binding</keyword>
<dbReference type="GO" id="GO:0003700">
    <property type="term" value="F:DNA-binding transcription factor activity"/>
    <property type="evidence" value="ECO:0007669"/>
    <property type="project" value="InterPro"/>
</dbReference>
<evidence type="ECO:0000256" key="1">
    <source>
        <dbReference type="ARBA" id="ARBA00004786"/>
    </source>
</evidence>
<gene>
    <name evidence="10" type="ORF">ABS10_06955</name>
</gene>
<dbReference type="STRING" id="1655612.ABS10_06955"/>
<dbReference type="GO" id="GO:0003842">
    <property type="term" value="F:L-glutamate gamma-semialdehyde dehydrogenase activity"/>
    <property type="evidence" value="ECO:0007669"/>
    <property type="project" value="UniProtKB-UniRule"/>
</dbReference>
<dbReference type="InterPro" id="IPR005933">
    <property type="entry name" value="PutA_C"/>
</dbReference>
<dbReference type="EC" id="1.5.5.2" evidence="5"/>
<keyword evidence="3 5" id="KW-0520">NAD</keyword>
<keyword evidence="5" id="KW-0274">FAD</keyword>